<evidence type="ECO:0000313" key="3">
    <source>
        <dbReference type="EMBL" id="JAT50505.1"/>
    </source>
</evidence>
<dbReference type="PANTHER" id="PTHR34145">
    <property type="entry name" value="OS02G0105600 PROTEIN"/>
    <property type="match status" value="1"/>
</dbReference>
<reference evidence="3" key="1">
    <citation type="submission" date="2015-07" db="EMBL/GenBank/DDBJ databases">
        <title>Transcriptome Assembly of Anthurium amnicola.</title>
        <authorList>
            <person name="Suzuki J."/>
        </authorList>
    </citation>
    <scope>NUCLEOTIDE SEQUENCE</scope>
</reference>
<dbReference type="Gene3D" id="3.80.10.10">
    <property type="entry name" value="Ribonuclease Inhibitor"/>
    <property type="match status" value="1"/>
</dbReference>
<dbReference type="InterPro" id="IPR053772">
    <property type="entry name" value="At1g61320/At1g61330-like"/>
</dbReference>
<dbReference type="EMBL" id="GDJX01017431">
    <property type="protein sequence ID" value="JAT50505.1"/>
    <property type="molecule type" value="Transcribed_RNA"/>
</dbReference>
<dbReference type="AlphaFoldDB" id="A0A1D1Y784"/>
<dbReference type="PANTHER" id="PTHR34145:SF65">
    <property type="entry name" value="FBD DOMAIN-CONTAINING PROTEIN"/>
    <property type="match status" value="1"/>
</dbReference>
<accession>A0A1D1Y784</accession>
<protein>
    <submittedName>
        <fullName evidence="3">F-box protein At5g03100</fullName>
    </submittedName>
</protein>
<gene>
    <name evidence="3" type="primary">At5g03100_2</name>
    <name evidence="3" type="ORF">g.117114</name>
</gene>
<evidence type="ECO:0000259" key="2">
    <source>
        <dbReference type="Pfam" id="PF23622"/>
    </source>
</evidence>
<feature type="region of interest" description="Disordered" evidence="1">
    <location>
        <begin position="1"/>
        <end position="20"/>
    </location>
</feature>
<proteinExistence type="predicted"/>
<dbReference type="InterPro" id="IPR032675">
    <property type="entry name" value="LRR_dom_sf"/>
</dbReference>
<sequence>MEASSERTTSAMEGNHDRISELPDPSLVHILSTMATKLAISPAVTLDFTGEFARRQTPDELVASINRHLQLHTGHKIRGFRVSLHPAKLYKEHLDRWIQFAATRLVEELDLDFSPPAEEMSYYYPDDDGNSEPKYEIPACLYSSGSLTHLLQSLSLRGVNFDDATLGRVLSGCPLLEMLSLRQCSHLNSVDITSPTTRLKRLVLVDCEFSVSGDLRISAPSVESFHFFGDIYCIDFSLAGLSLSDAFICSINRECSEPEHDYVKLLSELAHVRILTVCPAILMRVTIWEEYYMEGDELPVPLESLQELQLLMPIMNAEYLSCIYGFLRFCPSPFLEKLFIRVCESL</sequence>
<dbReference type="SUPFAM" id="SSF52047">
    <property type="entry name" value="RNI-like"/>
    <property type="match status" value="1"/>
</dbReference>
<feature type="domain" description="At1g61320/AtMIF1 LRR" evidence="2">
    <location>
        <begin position="69"/>
        <end position="343"/>
    </location>
</feature>
<evidence type="ECO:0000256" key="1">
    <source>
        <dbReference type="SAM" id="MobiDB-lite"/>
    </source>
</evidence>
<dbReference type="InterPro" id="IPR055357">
    <property type="entry name" value="LRR_At1g61320_AtMIF1"/>
</dbReference>
<name>A0A1D1Y784_9ARAE</name>
<dbReference type="Pfam" id="PF23622">
    <property type="entry name" value="LRR_At1g61320_AtMIF1"/>
    <property type="match status" value="1"/>
</dbReference>
<feature type="compositionally biased region" description="Polar residues" evidence="1">
    <location>
        <begin position="1"/>
        <end position="12"/>
    </location>
</feature>
<organism evidence="3">
    <name type="scientific">Anthurium amnicola</name>
    <dbReference type="NCBI Taxonomy" id="1678845"/>
    <lineage>
        <taxon>Eukaryota</taxon>
        <taxon>Viridiplantae</taxon>
        <taxon>Streptophyta</taxon>
        <taxon>Embryophyta</taxon>
        <taxon>Tracheophyta</taxon>
        <taxon>Spermatophyta</taxon>
        <taxon>Magnoliopsida</taxon>
        <taxon>Liliopsida</taxon>
        <taxon>Araceae</taxon>
        <taxon>Pothoideae</taxon>
        <taxon>Potheae</taxon>
        <taxon>Anthurium</taxon>
    </lineage>
</organism>